<keyword evidence="9" id="KW-1185">Reference proteome</keyword>
<feature type="transmembrane region" description="Helical" evidence="6">
    <location>
        <begin position="156"/>
        <end position="176"/>
    </location>
</feature>
<comment type="caution">
    <text evidence="8">The sequence shown here is derived from an EMBL/GenBank/DDBJ whole genome shotgun (WGS) entry which is preliminary data.</text>
</comment>
<dbReference type="InterPro" id="IPR049326">
    <property type="entry name" value="Rhodopsin_dom_fungi"/>
</dbReference>
<comment type="subcellular location">
    <subcellularLocation>
        <location evidence="1">Membrane</location>
        <topology evidence="1">Multi-pass membrane protein</topology>
    </subcellularLocation>
</comment>
<evidence type="ECO:0000256" key="1">
    <source>
        <dbReference type="ARBA" id="ARBA00004141"/>
    </source>
</evidence>
<accession>A0A9P4LWM8</accession>
<evidence type="ECO:0000256" key="3">
    <source>
        <dbReference type="ARBA" id="ARBA00022989"/>
    </source>
</evidence>
<sequence length="266" mass="30319">MAVAQWWKESAVQRLRELRRRCLSHQAARIFQLHQILAAMYCVNLWLIKTSVVLLYHRIFVVRWFRTACVALIVFMSLYTITFIAAGESVCSKKQFAAYFTNLSTGTHLPGTQSCKDYMLIWYTFTSTSMLTDFITVLLPMPLVRKLQTTRKRKMLLTLLFGIGLIPCIASIMRLVDLKGDLELNMAYKTALLDLWTGAESSIGCLCANLPTLTPLASRAAEFRWKDEHATSRVWLHVCGEEAEAEGGEEMACGKFSVGEYRFDEF</sequence>
<evidence type="ECO:0000256" key="2">
    <source>
        <dbReference type="ARBA" id="ARBA00022692"/>
    </source>
</evidence>
<evidence type="ECO:0000259" key="7">
    <source>
        <dbReference type="Pfam" id="PF20684"/>
    </source>
</evidence>
<dbReference type="PANTHER" id="PTHR33048:SF47">
    <property type="entry name" value="INTEGRAL MEMBRANE PROTEIN-RELATED"/>
    <property type="match status" value="1"/>
</dbReference>
<reference evidence="8" key="1">
    <citation type="journal article" date="2020" name="Stud. Mycol.">
        <title>101 Dothideomycetes genomes: a test case for predicting lifestyles and emergence of pathogens.</title>
        <authorList>
            <person name="Haridas S."/>
            <person name="Albert R."/>
            <person name="Binder M."/>
            <person name="Bloem J."/>
            <person name="Labutti K."/>
            <person name="Salamov A."/>
            <person name="Andreopoulos B."/>
            <person name="Baker S."/>
            <person name="Barry K."/>
            <person name="Bills G."/>
            <person name="Bluhm B."/>
            <person name="Cannon C."/>
            <person name="Castanera R."/>
            <person name="Culley D."/>
            <person name="Daum C."/>
            <person name="Ezra D."/>
            <person name="Gonzalez J."/>
            <person name="Henrissat B."/>
            <person name="Kuo A."/>
            <person name="Liang C."/>
            <person name="Lipzen A."/>
            <person name="Lutzoni F."/>
            <person name="Magnuson J."/>
            <person name="Mondo S."/>
            <person name="Nolan M."/>
            <person name="Ohm R."/>
            <person name="Pangilinan J."/>
            <person name="Park H.-J."/>
            <person name="Ramirez L."/>
            <person name="Alfaro M."/>
            <person name="Sun H."/>
            <person name="Tritt A."/>
            <person name="Yoshinaga Y."/>
            <person name="Zwiers L.-H."/>
            <person name="Turgeon B."/>
            <person name="Goodwin S."/>
            <person name="Spatafora J."/>
            <person name="Crous P."/>
            <person name="Grigoriev I."/>
        </authorList>
    </citation>
    <scope>NUCLEOTIDE SEQUENCE</scope>
    <source>
        <strain evidence="8">CBS 121410</strain>
    </source>
</reference>
<proteinExistence type="inferred from homology"/>
<dbReference type="InterPro" id="IPR052337">
    <property type="entry name" value="SAT4-like"/>
</dbReference>
<comment type="similarity">
    <text evidence="5">Belongs to the SAT4 family.</text>
</comment>
<evidence type="ECO:0000256" key="5">
    <source>
        <dbReference type="ARBA" id="ARBA00038359"/>
    </source>
</evidence>
<gene>
    <name evidence="8" type="ORF">K490DRAFT_57595</name>
</gene>
<dbReference type="GO" id="GO:0016020">
    <property type="term" value="C:membrane"/>
    <property type="evidence" value="ECO:0007669"/>
    <property type="project" value="UniProtKB-SubCell"/>
</dbReference>
<feature type="transmembrane region" description="Helical" evidence="6">
    <location>
        <begin position="36"/>
        <end position="56"/>
    </location>
</feature>
<keyword evidence="2 6" id="KW-0812">Transmembrane</keyword>
<feature type="domain" description="Rhodopsin" evidence="7">
    <location>
        <begin position="30"/>
        <end position="218"/>
    </location>
</feature>
<keyword evidence="4 6" id="KW-0472">Membrane</keyword>
<dbReference type="OrthoDB" id="5342292at2759"/>
<keyword evidence="3 6" id="KW-1133">Transmembrane helix</keyword>
<protein>
    <recommendedName>
        <fullName evidence="7">Rhodopsin domain-containing protein</fullName>
    </recommendedName>
</protein>
<dbReference type="PANTHER" id="PTHR33048">
    <property type="entry name" value="PTH11-LIKE INTEGRAL MEMBRANE PROTEIN (AFU_ORTHOLOGUE AFUA_5G11245)"/>
    <property type="match status" value="1"/>
</dbReference>
<dbReference type="EMBL" id="ML978723">
    <property type="protein sequence ID" value="KAF2086684.1"/>
    <property type="molecule type" value="Genomic_DNA"/>
</dbReference>
<dbReference type="Pfam" id="PF20684">
    <property type="entry name" value="Fung_rhodopsin"/>
    <property type="match status" value="1"/>
</dbReference>
<name>A0A9P4LWM8_9PEZI</name>
<evidence type="ECO:0000313" key="8">
    <source>
        <dbReference type="EMBL" id="KAF2086684.1"/>
    </source>
</evidence>
<organism evidence="8 9">
    <name type="scientific">Saccharata proteae CBS 121410</name>
    <dbReference type="NCBI Taxonomy" id="1314787"/>
    <lineage>
        <taxon>Eukaryota</taxon>
        <taxon>Fungi</taxon>
        <taxon>Dikarya</taxon>
        <taxon>Ascomycota</taxon>
        <taxon>Pezizomycotina</taxon>
        <taxon>Dothideomycetes</taxon>
        <taxon>Dothideomycetes incertae sedis</taxon>
        <taxon>Botryosphaeriales</taxon>
        <taxon>Saccharataceae</taxon>
        <taxon>Saccharata</taxon>
    </lineage>
</organism>
<evidence type="ECO:0000256" key="4">
    <source>
        <dbReference type="ARBA" id="ARBA00023136"/>
    </source>
</evidence>
<feature type="transmembrane region" description="Helical" evidence="6">
    <location>
        <begin position="68"/>
        <end position="86"/>
    </location>
</feature>
<evidence type="ECO:0000313" key="9">
    <source>
        <dbReference type="Proteomes" id="UP000799776"/>
    </source>
</evidence>
<dbReference type="AlphaFoldDB" id="A0A9P4LWM8"/>
<feature type="transmembrane region" description="Helical" evidence="6">
    <location>
        <begin position="120"/>
        <end position="144"/>
    </location>
</feature>
<dbReference type="Proteomes" id="UP000799776">
    <property type="component" value="Unassembled WGS sequence"/>
</dbReference>
<evidence type="ECO:0000256" key="6">
    <source>
        <dbReference type="SAM" id="Phobius"/>
    </source>
</evidence>